<keyword evidence="2" id="KW-1185">Reference proteome</keyword>
<dbReference type="Proteomes" id="UP000050961">
    <property type="component" value="Unassembled WGS sequence"/>
</dbReference>
<comment type="caution">
    <text evidence="1">The sequence shown here is derived from an EMBL/GenBank/DDBJ whole genome shotgun (WGS) entry which is preliminary data.</text>
</comment>
<dbReference type="RefSeq" id="WP_034989388.1">
    <property type="nucleotide sequence ID" value="NZ_AYZF01000008.1"/>
</dbReference>
<evidence type="ECO:0000313" key="1">
    <source>
        <dbReference type="EMBL" id="KRN06717.1"/>
    </source>
</evidence>
<dbReference type="PATRIC" id="fig|1423806.3.peg.277"/>
<dbReference type="Pfam" id="PF19991">
    <property type="entry name" value="HMA_2"/>
    <property type="match status" value="1"/>
</dbReference>
<dbReference type="STRING" id="1423806.FD15_GL000271"/>
<name>A0A023CZP7_9LACO</name>
<dbReference type="AlphaFoldDB" id="A0A023CZP7"/>
<gene>
    <name evidence="1" type="ORF">FD15_GL000271</name>
</gene>
<proteinExistence type="predicted"/>
<evidence type="ECO:0000313" key="2">
    <source>
        <dbReference type="Proteomes" id="UP000050961"/>
    </source>
</evidence>
<protein>
    <submittedName>
        <fullName evidence="1">Uncharacterized protein</fullName>
    </submittedName>
</protein>
<accession>A0A023CZP7</accession>
<reference evidence="1 2" key="1">
    <citation type="journal article" date="2015" name="Genome Announc.">
        <title>Expanding the biotechnology potential of lactobacilli through comparative genomics of 213 strains and associated genera.</title>
        <authorList>
            <person name="Sun Z."/>
            <person name="Harris H.M."/>
            <person name="McCann A."/>
            <person name="Guo C."/>
            <person name="Argimon S."/>
            <person name="Zhang W."/>
            <person name="Yang X."/>
            <person name="Jeffery I.B."/>
            <person name="Cooney J.C."/>
            <person name="Kagawa T.F."/>
            <person name="Liu W."/>
            <person name="Song Y."/>
            <person name="Salvetti E."/>
            <person name="Wrobel A."/>
            <person name="Rasinkangas P."/>
            <person name="Parkhill J."/>
            <person name="Rea M.C."/>
            <person name="O'Sullivan O."/>
            <person name="Ritari J."/>
            <person name="Douillard F.P."/>
            <person name="Paul Ross R."/>
            <person name="Yang R."/>
            <person name="Briner A.E."/>
            <person name="Felis G.E."/>
            <person name="de Vos W.M."/>
            <person name="Barrangou R."/>
            <person name="Klaenhammer T.R."/>
            <person name="Caufield P.W."/>
            <person name="Cui Y."/>
            <person name="Zhang H."/>
            <person name="O'Toole P.W."/>
        </authorList>
    </citation>
    <scope>NUCLEOTIDE SEQUENCE [LARGE SCALE GENOMIC DNA]</scope>
    <source>
        <strain evidence="1 2">DSM 21376</strain>
    </source>
</reference>
<organism evidence="1 2">
    <name type="scientific">Liquorilactobacillus sucicola DSM 21376 = JCM 15457</name>
    <dbReference type="NCBI Taxonomy" id="1423806"/>
    <lineage>
        <taxon>Bacteria</taxon>
        <taxon>Bacillati</taxon>
        <taxon>Bacillota</taxon>
        <taxon>Bacilli</taxon>
        <taxon>Lactobacillales</taxon>
        <taxon>Lactobacillaceae</taxon>
        <taxon>Liquorilactobacillus</taxon>
    </lineage>
</organism>
<dbReference type="EMBL" id="AYZF01000008">
    <property type="protein sequence ID" value="KRN06717.1"/>
    <property type="molecule type" value="Genomic_DNA"/>
</dbReference>
<dbReference type="OrthoDB" id="2291882at2"/>
<sequence length="197" mass="22575">MLILHEIPGRIRVYYETLVFSEKNRRRIQGNLAQKKGILSFRVEPRITTLTVRYDPAVLDLNEVVRTLLVFQLYNDGEHISRTYVQGQKSFEREVQRSAISGILLAASFGLKLVGYPNVLLDTFATVFTGYTILSHGDRRKGRFHHPDVLTAFITSFTLGPKKMTEVALTSWVINLLELINDYQKLNNHQALLQKSI</sequence>